<dbReference type="PANTHER" id="PTHR33991">
    <property type="entry name" value="DNA REPAIR PROTEIN RECO"/>
    <property type="match status" value="1"/>
</dbReference>
<dbReference type="EMBL" id="CP022389">
    <property type="protein sequence ID" value="ATA92953.1"/>
    <property type="molecule type" value="Genomic_DNA"/>
</dbReference>
<protein>
    <submittedName>
        <fullName evidence="6">DNA repair protein RecO</fullName>
    </submittedName>
</protein>
<evidence type="ECO:0000313" key="8">
    <source>
        <dbReference type="Proteomes" id="UP000243753"/>
    </source>
</evidence>
<evidence type="ECO:0000256" key="1">
    <source>
        <dbReference type="ARBA" id="ARBA00022763"/>
    </source>
</evidence>
<reference evidence="6 7" key="1">
    <citation type="submission" date="2015-01" db="EMBL/GenBank/DDBJ databases">
        <authorList>
            <person name="Xiang T."/>
            <person name="Song Y."/>
            <person name="Huang L."/>
            <person name="Wang B."/>
            <person name="Wu P."/>
        </authorList>
    </citation>
    <scope>NUCLEOTIDE SEQUENCE [LARGE SCALE GENOMIC DNA]</scope>
    <source>
        <strain evidence="6 7">Cc12</strain>
    </source>
</reference>
<dbReference type="PANTHER" id="PTHR33991:SF1">
    <property type="entry name" value="DNA REPAIR PROTEIN RECO"/>
    <property type="match status" value="1"/>
</dbReference>
<dbReference type="InterPro" id="IPR022572">
    <property type="entry name" value="DNA_rep/recomb_RecO_N"/>
</dbReference>
<dbReference type="AlphaFoldDB" id="A0A0B7HCW3"/>
<sequence length="237" mass="27720">MTKAIVLSSIKYSDNSLIVRCFTEDFGIRSYMLKGVLSPRKKGISPAYFQSFNQLEIVENPKSMGGLFYIKEVKLGYSYQTLHTDVRKSAVILFLSEVCNDVCNVEHPDADLYYFLENTICFFDQNFFEPNFHLKFLLELTAYLGFYPDKNDIENALFFNLEEGIFSDHCPTANYISGEELLLFKRILQASYTDLSSILINRNDRNQLLLHILRYYQWHFPGFKHKKSLDVLQMLFL</sequence>
<evidence type="ECO:0000259" key="4">
    <source>
        <dbReference type="Pfam" id="PF11967"/>
    </source>
</evidence>
<dbReference type="NCBIfam" id="TIGR00613">
    <property type="entry name" value="reco"/>
    <property type="match status" value="1"/>
</dbReference>
<keyword evidence="3" id="KW-0234">DNA repair</keyword>
<dbReference type="SUPFAM" id="SSF50249">
    <property type="entry name" value="Nucleic acid-binding proteins"/>
    <property type="match status" value="1"/>
</dbReference>
<reference evidence="5" key="2">
    <citation type="journal article" date="2017" name="Genome Announc.">
        <title>Twelve Complete Reference Genomes of Clinical Isolates in the Capnocytophaga Genus.</title>
        <authorList>
            <person name="Villarma A."/>
            <person name="Gulvik C.A."/>
            <person name="Rowe L.A."/>
            <person name="Sheth M."/>
            <person name="Juieng P."/>
            <person name="Nicholson A.C."/>
            <person name="Loparev V.N."/>
            <person name="McQuiston J.R."/>
        </authorList>
    </citation>
    <scope>NUCLEOTIDE SEQUENCE</scope>
    <source>
        <strain evidence="5">H3936</strain>
    </source>
</reference>
<organism evidence="6 7">
    <name type="scientific">Capnocytophaga canimorsus</name>
    <dbReference type="NCBI Taxonomy" id="28188"/>
    <lineage>
        <taxon>Bacteria</taxon>
        <taxon>Pseudomonadati</taxon>
        <taxon>Bacteroidota</taxon>
        <taxon>Flavobacteriia</taxon>
        <taxon>Flavobacteriales</taxon>
        <taxon>Flavobacteriaceae</taxon>
        <taxon>Capnocytophaga</taxon>
    </lineage>
</organism>
<dbReference type="Pfam" id="PF11967">
    <property type="entry name" value="RecO_N"/>
    <property type="match status" value="1"/>
</dbReference>
<dbReference type="SUPFAM" id="SSF57863">
    <property type="entry name" value="ArfGap/RecO-like zinc finger"/>
    <property type="match status" value="1"/>
</dbReference>
<accession>A0A0B7HCW3</accession>
<evidence type="ECO:0000313" key="5">
    <source>
        <dbReference type="EMBL" id="ATA92953.1"/>
    </source>
</evidence>
<gene>
    <name evidence="6" type="primary">recO</name>
    <name evidence="6" type="ORF">CCAN12_660055</name>
    <name evidence="5" type="ORF">CGC54_00580</name>
</gene>
<reference evidence="8" key="3">
    <citation type="submission" date="2017-06" db="EMBL/GenBank/DDBJ databases">
        <title>Capnocytophaga spp. assemblies.</title>
        <authorList>
            <person name="Gulvik C.A."/>
        </authorList>
    </citation>
    <scope>NUCLEOTIDE SEQUENCE [LARGE SCALE GENOMIC DNA]</scope>
    <source>
        <strain evidence="8">H3936</strain>
    </source>
</reference>
<dbReference type="RefSeq" id="WP_042000261.1">
    <property type="nucleotide sequence ID" value="NZ_BQMG01000026.1"/>
</dbReference>
<proteinExistence type="predicted"/>
<dbReference type="GO" id="GO:0006302">
    <property type="term" value="P:double-strand break repair"/>
    <property type="evidence" value="ECO:0007669"/>
    <property type="project" value="TreeGrafter"/>
</dbReference>
<dbReference type="GeneID" id="69579483"/>
<dbReference type="Pfam" id="PF02565">
    <property type="entry name" value="RecO_C"/>
    <property type="match status" value="1"/>
</dbReference>
<dbReference type="Proteomes" id="UP000243753">
    <property type="component" value="Chromosome"/>
</dbReference>
<dbReference type="InterPro" id="IPR012340">
    <property type="entry name" value="NA-bd_OB-fold"/>
</dbReference>
<keyword evidence="2" id="KW-0233">DNA recombination</keyword>
<evidence type="ECO:0000313" key="7">
    <source>
        <dbReference type="Proteomes" id="UP000044026"/>
    </source>
</evidence>
<feature type="domain" description="DNA replication/recombination mediator RecO N-terminal" evidence="4">
    <location>
        <begin position="2"/>
        <end position="76"/>
    </location>
</feature>
<dbReference type="Gene3D" id="2.40.50.140">
    <property type="entry name" value="Nucleic acid-binding proteins"/>
    <property type="match status" value="1"/>
</dbReference>
<dbReference type="Proteomes" id="UP000044026">
    <property type="component" value="Unassembled WGS sequence"/>
</dbReference>
<evidence type="ECO:0000256" key="3">
    <source>
        <dbReference type="ARBA" id="ARBA00023204"/>
    </source>
</evidence>
<keyword evidence="1" id="KW-0227">DNA damage</keyword>
<dbReference type="InterPro" id="IPR003717">
    <property type="entry name" value="RecO"/>
</dbReference>
<evidence type="ECO:0000313" key="6">
    <source>
        <dbReference type="EMBL" id="CEN36464.1"/>
    </source>
</evidence>
<dbReference type="GO" id="GO:0043590">
    <property type="term" value="C:bacterial nucleoid"/>
    <property type="evidence" value="ECO:0007669"/>
    <property type="project" value="TreeGrafter"/>
</dbReference>
<dbReference type="EMBL" id="CDOE01000063">
    <property type="protein sequence ID" value="CEN36464.1"/>
    <property type="molecule type" value="Genomic_DNA"/>
</dbReference>
<name>A0A0B7HCW3_9FLAO</name>
<evidence type="ECO:0000256" key="2">
    <source>
        <dbReference type="ARBA" id="ARBA00023172"/>
    </source>
</evidence>
<dbReference type="InterPro" id="IPR037278">
    <property type="entry name" value="ARFGAP/RecO"/>
</dbReference>
<dbReference type="GO" id="GO:0006310">
    <property type="term" value="P:DNA recombination"/>
    <property type="evidence" value="ECO:0007669"/>
    <property type="project" value="UniProtKB-KW"/>
</dbReference>